<dbReference type="EMBL" id="CP014674">
    <property type="protein sequence ID" value="AOX18232.1"/>
    <property type="molecule type" value="Genomic_DNA"/>
</dbReference>
<keyword evidence="5 6" id="KW-0472">Membrane</keyword>
<dbReference type="PANTHER" id="PTHR33529:SF2">
    <property type="entry name" value="LIPOPOLYSACCHARIDE EXPORT SYSTEM PERMEASE PROTEIN LPTG"/>
    <property type="match status" value="1"/>
</dbReference>
<evidence type="ECO:0000256" key="2">
    <source>
        <dbReference type="ARBA" id="ARBA00022475"/>
    </source>
</evidence>
<dbReference type="GO" id="GO:0043190">
    <property type="term" value="C:ATP-binding cassette (ABC) transporter complex"/>
    <property type="evidence" value="ECO:0007669"/>
    <property type="project" value="TreeGrafter"/>
</dbReference>
<keyword evidence="4 6" id="KW-1133">Transmembrane helix</keyword>
<evidence type="ECO:0000313" key="8">
    <source>
        <dbReference type="Proteomes" id="UP000179145"/>
    </source>
</evidence>
<name>A0A1D8UX76_9PROT</name>
<evidence type="ECO:0000256" key="4">
    <source>
        <dbReference type="ARBA" id="ARBA00022989"/>
    </source>
</evidence>
<evidence type="ECO:0008006" key="9">
    <source>
        <dbReference type="Google" id="ProtNLM"/>
    </source>
</evidence>
<dbReference type="STRING" id="153496.A0U89_08890"/>
<dbReference type="KEGG" id="kba:A0U89_08890"/>
<dbReference type="eggNOG" id="COG0795">
    <property type="taxonomic scope" value="Bacteria"/>
</dbReference>
<reference evidence="7 8" key="1">
    <citation type="journal article" date="2016" name="Microb. Cell Fact.">
        <title>Dissection of exopolysaccharide biosynthesis in Kozakia baliensis.</title>
        <authorList>
            <person name="Brandt J.U."/>
            <person name="Jakob F."/>
            <person name="Behr J."/>
            <person name="Geissler A.J."/>
            <person name="Vogel R.F."/>
        </authorList>
    </citation>
    <scope>NUCLEOTIDE SEQUENCE [LARGE SCALE GENOMIC DNA]</scope>
    <source>
        <strain evidence="7 8">DSM 14400</strain>
    </source>
</reference>
<dbReference type="Proteomes" id="UP000179145">
    <property type="component" value="Chromosome"/>
</dbReference>
<evidence type="ECO:0000256" key="1">
    <source>
        <dbReference type="ARBA" id="ARBA00004651"/>
    </source>
</evidence>
<dbReference type="Pfam" id="PF03739">
    <property type="entry name" value="LptF_LptG"/>
    <property type="match status" value="1"/>
</dbReference>
<feature type="transmembrane region" description="Helical" evidence="6">
    <location>
        <begin position="14"/>
        <end position="35"/>
    </location>
</feature>
<dbReference type="InterPro" id="IPR005495">
    <property type="entry name" value="LptG/LptF_permease"/>
</dbReference>
<feature type="transmembrane region" description="Helical" evidence="6">
    <location>
        <begin position="275"/>
        <end position="294"/>
    </location>
</feature>
<evidence type="ECO:0000313" key="7">
    <source>
        <dbReference type="EMBL" id="AOX18232.1"/>
    </source>
</evidence>
<sequence>MPRSVLLAHMSRSLLMRVALCGFILVALMEILGLLEQTTPILARHLGLRGVLTYAILHLPTLMIQALPLSVMIGAIFLLAQMTLNSEIASLRAAGLSTVSLFGLLLPAILGLSFGGIAMNELVAPRTELALARWWNVTDPTPEKTAHSFWFHNGGDIVHVNAFGGGGTTLYDMGVYRRDAAGTLIGSIEAERAEYRPDGWHATQLRTLTLQENRVVSATQAEAVILPPKVKPDRILRLAQSYPVLSTFEIEAILHQGAPSSLPKATYRMAMFSPYVLPISLCAMLLLALPVVYIPPRTGTRSPIPIYALAAGFAFVVVHGLIQALGNAGTLPALLATIAAPLLAILLGLAWLLKMEER</sequence>
<protein>
    <recommendedName>
        <fullName evidence="9">LPS export ABC transporter permease LptG</fullName>
    </recommendedName>
</protein>
<keyword evidence="2" id="KW-1003">Cell membrane</keyword>
<evidence type="ECO:0000256" key="3">
    <source>
        <dbReference type="ARBA" id="ARBA00022692"/>
    </source>
</evidence>
<keyword evidence="3 6" id="KW-0812">Transmembrane</keyword>
<dbReference type="OrthoDB" id="8434951at2"/>
<accession>A0A1D8UX76</accession>
<organism evidence="7 8">
    <name type="scientific">Kozakia baliensis</name>
    <dbReference type="NCBI Taxonomy" id="153496"/>
    <lineage>
        <taxon>Bacteria</taxon>
        <taxon>Pseudomonadati</taxon>
        <taxon>Pseudomonadota</taxon>
        <taxon>Alphaproteobacteria</taxon>
        <taxon>Acetobacterales</taxon>
        <taxon>Acetobacteraceae</taxon>
        <taxon>Kozakia</taxon>
    </lineage>
</organism>
<gene>
    <name evidence="7" type="ORF">A0U89_08890</name>
</gene>
<dbReference type="AlphaFoldDB" id="A0A1D8UX76"/>
<keyword evidence="8" id="KW-1185">Reference proteome</keyword>
<proteinExistence type="predicted"/>
<feature type="transmembrane region" description="Helical" evidence="6">
    <location>
        <begin position="331"/>
        <end position="353"/>
    </location>
</feature>
<feature type="transmembrane region" description="Helical" evidence="6">
    <location>
        <begin position="91"/>
        <end position="119"/>
    </location>
</feature>
<dbReference type="GO" id="GO:0015920">
    <property type="term" value="P:lipopolysaccharide transport"/>
    <property type="evidence" value="ECO:0007669"/>
    <property type="project" value="TreeGrafter"/>
</dbReference>
<evidence type="ECO:0000256" key="5">
    <source>
        <dbReference type="ARBA" id="ARBA00023136"/>
    </source>
</evidence>
<evidence type="ECO:0000256" key="6">
    <source>
        <dbReference type="SAM" id="Phobius"/>
    </source>
</evidence>
<dbReference type="PANTHER" id="PTHR33529">
    <property type="entry name" value="SLR0882 PROTEIN-RELATED"/>
    <property type="match status" value="1"/>
</dbReference>
<comment type="subcellular location">
    <subcellularLocation>
        <location evidence="1">Cell membrane</location>
        <topology evidence="1">Multi-pass membrane protein</topology>
    </subcellularLocation>
</comment>
<feature type="transmembrane region" description="Helical" evidence="6">
    <location>
        <begin position="55"/>
        <end position="79"/>
    </location>
</feature>
<feature type="transmembrane region" description="Helical" evidence="6">
    <location>
        <begin position="306"/>
        <end position="325"/>
    </location>
</feature>